<evidence type="ECO:0000313" key="3">
    <source>
        <dbReference type="Proteomes" id="UP001500653"/>
    </source>
</evidence>
<reference evidence="2 3" key="1">
    <citation type="journal article" date="2019" name="Int. J. Syst. Evol. Microbiol.">
        <title>The Global Catalogue of Microorganisms (GCM) 10K type strain sequencing project: providing services to taxonomists for standard genome sequencing and annotation.</title>
        <authorList>
            <consortium name="The Broad Institute Genomics Platform"/>
            <consortium name="The Broad Institute Genome Sequencing Center for Infectious Disease"/>
            <person name="Wu L."/>
            <person name="Ma J."/>
        </authorList>
    </citation>
    <scope>NUCLEOTIDE SEQUENCE [LARGE SCALE GENOMIC DNA]</scope>
    <source>
        <strain evidence="2 3">JCM 13023</strain>
    </source>
</reference>
<dbReference type="InterPro" id="IPR043917">
    <property type="entry name" value="DUF5753"/>
</dbReference>
<gene>
    <name evidence="2" type="ORF">GCM10009676_28750</name>
</gene>
<evidence type="ECO:0000259" key="1">
    <source>
        <dbReference type="Pfam" id="PF19054"/>
    </source>
</evidence>
<protein>
    <recommendedName>
        <fullName evidence="1">DUF5753 domain-containing protein</fullName>
    </recommendedName>
</protein>
<evidence type="ECO:0000313" key="2">
    <source>
        <dbReference type="EMBL" id="GAA1241815.1"/>
    </source>
</evidence>
<comment type="caution">
    <text evidence="2">The sequence shown here is derived from an EMBL/GenBank/DDBJ whole genome shotgun (WGS) entry which is preliminary data.</text>
</comment>
<organism evidence="2 3">
    <name type="scientific">Prauserella halophila</name>
    <dbReference type="NCBI Taxonomy" id="185641"/>
    <lineage>
        <taxon>Bacteria</taxon>
        <taxon>Bacillati</taxon>
        <taxon>Actinomycetota</taxon>
        <taxon>Actinomycetes</taxon>
        <taxon>Pseudonocardiales</taxon>
        <taxon>Pseudonocardiaceae</taxon>
        <taxon>Prauserella</taxon>
    </lineage>
</organism>
<dbReference type="EMBL" id="BAAALN010000007">
    <property type="protein sequence ID" value="GAA1241815.1"/>
    <property type="molecule type" value="Genomic_DNA"/>
</dbReference>
<dbReference type="Proteomes" id="UP001500653">
    <property type="component" value="Unassembled WGS sequence"/>
</dbReference>
<proteinExistence type="predicted"/>
<sequence length="87" mass="9646">MTEMPHITVQVVPYERSGYAAEGAFTLLRFSEPELPNIGYVEHIAAGVYLDRSDDVELIGRALDRLAVDAETPDRSRQLLAKARADS</sequence>
<accession>A0ABN1WDN6</accession>
<name>A0ABN1WDN6_9PSEU</name>
<dbReference type="Pfam" id="PF19054">
    <property type="entry name" value="DUF5753"/>
    <property type="match status" value="1"/>
</dbReference>
<feature type="domain" description="DUF5753" evidence="1">
    <location>
        <begin position="1"/>
        <end position="81"/>
    </location>
</feature>
<keyword evidence="3" id="KW-1185">Reference proteome</keyword>